<dbReference type="PANTHER" id="PTHR11252">
    <property type="entry name" value="POLYRIBONUCLEOTIDE NUCLEOTIDYLTRANSFERASE"/>
    <property type="match status" value="1"/>
</dbReference>
<dbReference type="InterPro" id="IPR027408">
    <property type="entry name" value="PNPase/RNase_PH_dom_sf"/>
</dbReference>
<dbReference type="InterPro" id="IPR001247">
    <property type="entry name" value="ExoRNase_PH_dom1"/>
</dbReference>
<dbReference type="SUPFAM" id="SSF50249">
    <property type="entry name" value="Nucleic acid-binding proteins"/>
    <property type="match status" value="1"/>
</dbReference>
<feature type="binding site" evidence="9">
    <location>
        <position position="487"/>
    </location>
    <ligand>
        <name>Mg(2+)</name>
        <dbReference type="ChEBI" id="CHEBI:18420"/>
    </ligand>
</feature>
<evidence type="ECO:0000256" key="3">
    <source>
        <dbReference type="ARBA" id="ARBA00022490"/>
    </source>
</evidence>
<evidence type="ECO:0000313" key="15">
    <source>
        <dbReference type="Proteomes" id="UP000219775"/>
    </source>
</evidence>
<dbReference type="FunFam" id="2.40.50.140:FF:000023">
    <property type="entry name" value="Polyribonucleotide nucleotidyltransferase"/>
    <property type="match status" value="1"/>
</dbReference>
<evidence type="ECO:0000256" key="8">
    <source>
        <dbReference type="ARBA" id="ARBA00022884"/>
    </source>
</evidence>
<comment type="cofactor">
    <cofactor evidence="9">
        <name>Mg(2+)</name>
        <dbReference type="ChEBI" id="CHEBI:18420"/>
    </cofactor>
</comment>
<dbReference type="InterPro" id="IPR003029">
    <property type="entry name" value="S1_domain"/>
</dbReference>
<evidence type="ECO:0000313" key="12">
    <source>
        <dbReference type="EMBL" id="OUM50350.1"/>
    </source>
</evidence>
<feature type="domain" description="S1 motif" evidence="11">
    <location>
        <begin position="623"/>
        <end position="691"/>
    </location>
</feature>
<dbReference type="Pfam" id="PF00013">
    <property type="entry name" value="KH_1"/>
    <property type="match status" value="1"/>
</dbReference>
<dbReference type="PANTHER" id="PTHR11252:SF0">
    <property type="entry name" value="POLYRIBONUCLEOTIDE NUCLEOTIDYLTRANSFERASE 1, MITOCHONDRIAL"/>
    <property type="match status" value="1"/>
</dbReference>
<dbReference type="FunFam" id="3.30.230.70:FF:000002">
    <property type="entry name" value="Polyribonucleotide nucleotidyltransferase"/>
    <property type="match status" value="1"/>
</dbReference>
<sequence length="717" mass="78608">MSQEKQVFSIDLAGRQLTIETGQLAKQANGAVLVRYGDTAVLSTATASKEPKNVDFFPLTVNYEERLYAVGKIPGGFIKREGRPSEKAILASRLIDRPIRPLFADGFRNEVQVVSIVMSVDQDCSSEMAAMLGSSLALSISDVPFEGPIAGATVGRIDGKFVINPTVAQQEQSDIHLVVAGTKDAINMVEAGADQVPEEIMLEAIMFGHDEIKRLVAFQEEIVQAVGKEKTEVKLYEVDAAINQNVREMAEKDMHAAIQVYEKHAREDAINEVKKRVIEHYEANEADGETLGQVNEILYKIVKEEVRRLITVEKIRPDGRKGDEIRPLASEVGILSRTHGSGLFTRGQTQALSICTLGALGDVQILDGLGVEESKRFMHHYNFPSFSVGETRPMRGPGRREIGHGALGERALEPVIPSEQDFPYTVRLVSEVLESNGSTSQASICGSTLAMMDAGVPLKAPVAGIAMGLVKSGEHYTILTDIQGMEDHLGDMDFKVAGTAQGVTALQMDIKIAGLSREILEEALQQAKVGRMHILDHMLSAIAEPRKELSAYAPKIITMTINPDKIRDVIGPSGKQINKIIEETGVKIDIEQDGTVFISSIDQEMNEKAKKIIEDIVREVQVGEIYLGKVKRVEKFGAFVGLFSGKDGLVHISELALERVGKVEDVVKIGDEISVKVIEIDKQGRVNLSRKVLLKEEQEKEAAKEEASEQENIQEQK</sequence>
<comment type="similarity">
    <text evidence="2 9">Belongs to the polyribonucleotide nucleotidyltransferase family.</text>
</comment>
<comment type="catalytic activity">
    <reaction evidence="9">
        <text>RNA(n+1) + phosphate = RNA(n) + a ribonucleoside 5'-diphosphate</text>
        <dbReference type="Rhea" id="RHEA:22096"/>
        <dbReference type="Rhea" id="RHEA-COMP:14527"/>
        <dbReference type="Rhea" id="RHEA-COMP:17342"/>
        <dbReference type="ChEBI" id="CHEBI:43474"/>
        <dbReference type="ChEBI" id="CHEBI:57930"/>
        <dbReference type="ChEBI" id="CHEBI:140395"/>
        <dbReference type="EC" id="2.7.7.8"/>
    </reaction>
</comment>
<dbReference type="GO" id="GO:0005829">
    <property type="term" value="C:cytosol"/>
    <property type="evidence" value="ECO:0007669"/>
    <property type="project" value="UniProtKB-ARBA"/>
</dbReference>
<comment type="subcellular location">
    <subcellularLocation>
        <location evidence="1 9">Cytoplasm</location>
    </subcellularLocation>
</comment>
<dbReference type="Pfam" id="PF00575">
    <property type="entry name" value="S1"/>
    <property type="match status" value="1"/>
</dbReference>
<feature type="binding site" evidence="9">
    <location>
        <position position="493"/>
    </location>
    <ligand>
        <name>Mg(2+)</name>
        <dbReference type="ChEBI" id="CHEBI:18420"/>
    </ligand>
</feature>
<dbReference type="Gene3D" id="3.30.230.70">
    <property type="entry name" value="GHMP Kinase, N-terminal domain"/>
    <property type="match status" value="2"/>
</dbReference>
<evidence type="ECO:0000256" key="9">
    <source>
        <dbReference type="HAMAP-Rule" id="MF_01595"/>
    </source>
</evidence>
<dbReference type="SUPFAM" id="SSF55666">
    <property type="entry name" value="Ribonuclease PH domain 2-like"/>
    <property type="match status" value="2"/>
</dbReference>
<dbReference type="EC" id="2.7.7.8" evidence="9"/>
<dbReference type="GO" id="GO:0003723">
    <property type="term" value="F:RNA binding"/>
    <property type="evidence" value="ECO:0007669"/>
    <property type="project" value="UniProtKB-UniRule"/>
</dbReference>
<feature type="coiled-coil region" evidence="10">
    <location>
        <begin position="686"/>
        <end position="716"/>
    </location>
</feature>
<keyword evidence="4 9" id="KW-0808">Transferase</keyword>
<keyword evidence="6 9" id="KW-0479">Metal-binding</keyword>
<dbReference type="FunFam" id="3.30.1370.10:FF:000001">
    <property type="entry name" value="Polyribonucleotide nucleotidyltransferase"/>
    <property type="match status" value="1"/>
</dbReference>
<evidence type="ECO:0000256" key="4">
    <source>
        <dbReference type="ARBA" id="ARBA00022679"/>
    </source>
</evidence>
<dbReference type="AlphaFoldDB" id="A0A1Y3MPL8"/>
<proteinExistence type="inferred from homology"/>
<dbReference type="NCBIfam" id="NF008805">
    <property type="entry name" value="PRK11824.1"/>
    <property type="match status" value="1"/>
</dbReference>
<dbReference type="EMBL" id="NUDP01000050">
    <property type="protein sequence ID" value="PEM68605.1"/>
    <property type="molecule type" value="Genomic_DNA"/>
</dbReference>
<dbReference type="SMART" id="SM00316">
    <property type="entry name" value="S1"/>
    <property type="match status" value="1"/>
</dbReference>
<name>A0A1Y3MPL8_9BACI</name>
<evidence type="ECO:0000256" key="6">
    <source>
        <dbReference type="ARBA" id="ARBA00022723"/>
    </source>
</evidence>
<dbReference type="CDD" id="cd04472">
    <property type="entry name" value="S1_PNPase"/>
    <property type="match status" value="1"/>
</dbReference>
<reference evidence="13 15" key="2">
    <citation type="submission" date="2017-09" db="EMBL/GenBank/DDBJ databases">
        <title>Large-scale bioinformatics analysis of Bacillus genomes uncovers conserved roles of natural products in bacterial physiology.</title>
        <authorList>
            <consortium name="Agbiome Team Llc"/>
            <person name="Bleich R.M."/>
            <person name="Grubbs K.J."/>
            <person name="Santa Maria K.C."/>
            <person name="Allen S.E."/>
            <person name="Farag S."/>
            <person name="Shank E.A."/>
            <person name="Bowers A."/>
        </authorList>
    </citation>
    <scope>NUCLEOTIDE SEQUENCE [LARGE SCALE GENOMIC DNA]</scope>
    <source>
        <strain evidence="13 15">AFS009893</strain>
    </source>
</reference>
<dbReference type="GO" id="GO:0006402">
    <property type="term" value="P:mRNA catabolic process"/>
    <property type="evidence" value="ECO:0007669"/>
    <property type="project" value="UniProtKB-UniRule"/>
</dbReference>
<dbReference type="Pfam" id="PF03725">
    <property type="entry name" value="RNase_PH_C"/>
    <property type="match status" value="2"/>
</dbReference>
<keyword evidence="5 9" id="KW-0548">Nucleotidyltransferase</keyword>
<keyword evidence="10" id="KW-0175">Coiled coil</keyword>
<organism evidence="12 14">
    <name type="scientific">Bacillus pseudomycoides</name>
    <dbReference type="NCBI Taxonomy" id="64104"/>
    <lineage>
        <taxon>Bacteria</taxon>
        <taxon>Bacillati</taxon>
        <taxon>Bacillota</taxon>
        <taxon>Bacilli</taxon>
        <taxon>Bacillales</taxon>
        <taxon>Bacillaceae</taxon>
        <taxon>Bacillus</taxon>
        <taxon>Bacillus cereus group</taxon>
    </lineage>
</organism>
<dbReference type="InterPro" id="IPR004087">
    <property type="entry name" value="KH_dom"/>
</dbReference>
<dbReference type="InterPro" id="IPR012340">
    <property type="entry name" value="NA-bd_OB-fold"/>
</dbReference>
<dbReference type="Proteomes" id="UP000219775">
    <property type="component" value="Unassembled WGS sequence"/>
</dbReference>
<dbReference type="PROSITE" id="PS50084">
    <property type="entry name" value="KH_TYPE_1"/>
    <property type="match status" value="1"/>
</dbReference>
<evidence type="ECO:0000256" key="10">
    <source>
        <dbReference type="SAM" id="Coils"/>
    </source>
</evidence>
<comment type="function">
    <text evidence="9">Involved in mRNA degradation. Catalyzes the phosphorolysis of single-stranded polyribonucleotides processively in the 3'- to 5'-direction.</text>
</comment>
<dbReference type="InterPro" id="IPR015848">
    <property type="entry name" value="PNPase_PH_RNA-bd_bac/org-type"/>
</dbReference>
<dbReference type="CDD" id="cd02393">
    <property type="entry name" value="KH-I_PNPase"/>
    <property type="match status" value="1"/>
</dbReference>
<dbReference type="GO" id="GO:0006396">
    <property type="term" value="P:RNA processing"/>
    <property type="evidence" value="ECO:0007669"/>
    <property type="project" value="InterPro"/>
</dbReference>
<evidence type="ECO:0000256" key="5">
    <source>
        <dbReference type="ARBA" id="ARBA00022695"/>
    </source>
</evidence>
<comment type="caution">
    <text evidence="12">The sequence shown here is derived from an EMBL/GenBank/DDBJ whole genome shotgun (WGS) entry which is preliminary data.</text>
</comment>
<dbReference type="InterPro" id="IPR020568">
    <property type="entry name" value="Ribosomal_Su5_D2-typ_SF"/>
</dbReference>
<dbReference type="GO" id="GO:0004654">
    <property type="term" value="F:polyribonucleotide nucleotidyltransferase activity"/>
    <property type="evidence" value="ECO:0007669"/>
    <property type="project" value="UniProtKB-UniRule"/>
</dbReference>
<dbReference type="Pfam" id="PF01138">
    <property type="entry name" value="RNase_PH"/>
    <property type="match status" value="2"/>
</dbReference>
<accession>A0A1Y3MPL8</accession>
<dbReference type="PROSITE" id="PS50126">
    <property type="entry name" value="S1"/>
    <property type="match status" value="1"/>
</dbReference>
<dbReference type="Pfam" id="PF03726">
    <property type="entry name" value="PNPase"/>
    <property type="match status" value="1"/>
</dbReference>
<dbReference type="InterPro" id="IPR004088">
    <property type="entry name" value="KH_dom_type_1"/>
</dbReference>
<keyword evidence="3 9" id="KW-0963">Cytoplasm</keyword>
<dbReference type="PIRSF" id="PIRSF005499">
    <property type="entry name" value="PNPase"/>
    <property type="match status" value="1"/>
</dbReference>
<dbReference type="GO" id="GO:0000287">
    <property type="term" value="F:magnesium ion binding"/>
    <property type="evidence" value="ECO:0007669"/>
    <property type="project" value="UniProtKB-UniRule"/>
</dbReference>
<dbReference type="CDD" id="cd11364">
    <property type="entry name" value="RNase_PH_PNPase_2"/>
    <property type="match status" value="1"/>
</dbReference>
<dbReference type="Gene3D" id="3.30.1370.10">
    <property type="entry name" value="K Homology domain, type 1"/>
    <property type="match status" value="1"/>
</dbReference>
<dbReference type="HAMAP" id="MF_01595">
    <property type="entry name" value="PNPase"/>
    <property type="match status" value="1"/>
</dbReference>
<dbReference type="RefSeq" id="WP_016115943.1">
    <property type="nucleotide sequence ID" value="NZ_CP189809.1"/>
</dbReference>
<evidence type="ECO:0000256" key="7">
    <source>
        <dbReference type="ARBA" id="ARBA00022842"/>
    </source>
</evidence>
<dbReference type="NCBIfam" id="TIGR03591">
    <property type="entry name" value="polynuc_phos"/>
    <property type="match status" value="1"/>
</dbReference>
<gene>
    <name evidence="9 13" type="primary">pnp</name>
    <name evidence="12" type="ORF">BW425_00070</name>
    <name evidence="13" type="ORF">CN613_14385</name>
</gene>
<evidence type="ECO:0000256" key="2">
    <source>
        <dbReference type="ARBA" id="ARBA00007404"/>
    </source>
</evidence>
<dbReference type="GO" id="GO:0000175">
    <property type="term" value="F:3'-5'-RNA exonuclease activity"/>
    <property type="evidence" value="ECO:0007669"/>
    <property type="project" value="TreeGrafter"/>
</dbReference>
<evidence type="ECO:0000256" key="1">
    <source>
        <dbReference type="ARBA" id="ARBA00004496"/>
    </source>
</evidence>
<dbReference type="Proteomes" id="UP000195321">
    <property type="component" value="Unassembled WGS sequence"/>
</dbReference>
<dbReference type="SUPFAM" id="SSF54211">
    <property type="entry name" value="Ribosomal protein S5 domain 2-like"/>
    <property type="match status" value="2"/>
</dbReference>
<keyword evidence="8 9" id="KW-0694">RNA-binding</keyword>
<dbReference type="InterPro" id="IPR012162">
    <property type="entry name" value="PNPase"/>
</dbReference>
<dbReference type="InterPro" id="IPR036345">
    <property type="entry name" value="ExoRNase_PH_dom2_sf"/>
</dbReference>
<dbReference type="FunFam" id="3.30.230.70:FF:000001">
    <property type="entry name" value="Polyribonucleotide nucleotidyltransferase"/>
    <property type="match status" value="1"/>
</dbReference>
<dbReference type="CDD" id="cd11363">
    <property type="entry name" value="RNase_PH_PNPase_1"/>
    <property type="match status" value="1"/>
</dbReference>
<dbReference type="SUPFAM" id="SSF54791">
    <property type="entry name" value="Eukaryotic type KH-domain (KH-domain type I)"/>
    <property type="match status" value="1"/>
</dbReference>
<protein>
    <recommendedName>
        <fullName evidence="9">Polyribonucleotide nucleotidyltransferase</fullName>
        <ecNumber evidence="9">2.7.7.8</ecNumber>
    </recommendedName>
    <alternativeName>
        <fullName evidence="9">Polynucleotide phosphorylase</fullName>
        <shortName evidence="9">PNPase</shortName>
    </alternativeName>
</protein>
<dbReference type="InterPro" id="IPR036612">
    <property type="entry name" value="KH_dom_type_1_sf"/>
</dbReference>
<keyword evidence="7 9" id="KW-0460">Magnesium</keyword>
<reference evidence="12 14" key="1">
    <citation type="submission" date="2017-02" db="EMBL/GenBank/DDBJ databases">
        <title>Bacillus pseudomycoides isolate FSL K6-0042.</title>
        <authorList>
            <person name="Kovac J."/>
        </authorList>
    </citation>
    <scope>NUCLEOTIDE SEQUENCE [LARGE SCALE GENOMIC DNA]</scope>
    <source>
        <strain evidence="12 14">FSL K6-0042</strain>
    </source>
</reference>
<dbReference type="InterPro" id="IPR015847">
    <property type="entry name" value="ExoRNase_PH_dom2"/>
</dbReference>
<evidence type="ECO:0000259" key="11">
    <source>
        <dbReference type="PROSITE" id="PS50126"/>
    </source>
</evidence>
<dbReference type="SMART" id="SM00322">
    <property type="entry name" value="KH"/>
    <property type="match status" value="1"/>
</dbReference>
<dbReference type="Gene3D" id="2.40.50.140">
    <property type="entry name" value="Nucleic acid-binding proteins"/>
    <property type="match status" value="1"/>
</dbReference>
<evidence type="ECO:0000313" key="13">
    <source>
        <dbReference type="EMBL" id="PEM68605.1"/>
    </source>
</evidence>
<dbReference type="EMBL" id="MWPX01000001">
    <property type="protein sequence ID" value="OUM50350.1"/>
    <property type="molecule type" value="Genomic_DNA"/>
</dbReference>
<evidence type="ECO:0000313" key="14">
    <source>
        <dbReference type="Proteomes" id="UP000195321"/>
    </source>
</evidence>